<evidence type="ECO:0000313" key="3">
    <source>
        <dbReference type="EMBL" id="AEG14433.1"/>
    </source>
</evidence>
<keyword evidence="4" id="KW-1185">Reference proteome</keyword>
<accession>A0AAU8P935</accession>
<organism evidence="3 4">
    <name type="scientific">Desulfofundulus kuznetsovii (strain DSM 6115 / VKM B-1805 / 17)</name>
    <name type="common">Desulfotomaculum kuznetsovii</name>
    <dbReference type="NCBI Taxonomy" id="760568"/>
    <lineage>
        <taxon>Bacteria</taxon>
        <taxon>Bacillati</taxon>
        <taxon>Bacillota</taxon>
        <taxon>Clostridia</taxon>
        <taxon>Eubacteriales</taxon>
        <taxon>Peptococcaceae</taxon>
        <taxon>Desulfofundulus</taxon>
    </lineage>
</organism>
<evidence type="ECO:0000259" key="2">
    <source>
        <dbReference type="SMART" id="SM00470"/>
    </source>
</evidence>
<evidence type="ECO:0000256" key="1">
    <source>
        <dbReference type="SAM" id="Coils"/>
    </source>
</evidence>
<reference evidence="4" key="1">
    <citation type="submission" date="2011-05" db="EMBL/GenBank/DDBJ databases">
        <title>Complete sequence of Desulfotomaculum kuznetsovii DSM 6115.</title>
        <authorList>
            <person name="Lucas S."/>
            <person name="Han J."/>
            <person name="Lapidus A."/>
            <person name="Cheng J.-F."/>
            <person name="Goodwin L."/>
            <person name="Pitluck S."/>
            <person name="Peters L."/>
            <person name="Mikhailova N."/>
            <person name="Lu M."/>
            <person name="Saunders E."/>
            <person name="Han C."/>
            <person name="Tapia R."/>
            <person name="Land M."/>
            <person name="Hauser L."/>
            <person name="Kyrpides N."/>
            <person name="Ivanova N."/>
            <person name="Pagani I."/>
            <person name="Nazina T."/>
            <person name="Ivanova A."/>
            <person name="Parshina S."/>
            <person name="Kuever J."/>
            <person name="Muyzer G."/>
            <person name="Plugge C."/>
            <person name="Stams A."/>
            <person name="Woyke T."/>
        </authorList>
    </citation>
    <scope>NUCLEOTIDE SEQUENCE [LARGE SCALE GENOMIC DNA]</scope>
    <source>
        <strain evidence="4">DSM 6115 / VKM B-1805 / 17</strain>
    </source>
</reference>
<dbReference type="PANTHER" id="PTHR33375">
    <property type="entry name" value="CHROMOSOME-PARTITIONING PROTEIN PARB-RELATED"/>
    <property type="match status" value="1"/>
</dbReference>
<dbReference type="RefSeq" id="WP_013821948.1">
    <property type="nucleotide sequence ID" value="NC_015573.1"/>
</dbReference>
<sequence length="505" mass="57073">MNQVPIDLLKPHPKNKEFFPDALPENIWQELVADVRENGIINPLIVTTDYVVLAGHLRLEAAKEAGLERVPVVIRDVDPASDEAVELLIKDNLLRRHLNDMQVARLIRVLKERYGVKRGNNQYLGGASAKVAEALGLSERTVRRLDKLNELIPEFQEIVSSGRWNPSAASELACLSVQTQELLHSHYREKIIELTQAEAKELRRKIETEVRAETEKQVNELKQKINVLDQQKKELQVLHEEREMELKRAIADLQEKIRESVSPDEVACLKSQLKEKEQLLLSKQKELAEVENKYRQEIAALKKRLKELESRPQPEIVEKVVEKIVLKPDPAQEAALEVARKEVNRLAEELQKVLEDKEYQQASINSLQKENELLKKRVAHLEKGTETTRRIKEKALPVPLKNEFDKIGSLSTDLLLLLDRVLSSPDLDELAGMVRAGGVVVTGDPEEKLVALAGHFDAGTLFVFTVGVLRQLAVKAHHAAERLESAFKSQPHLKVVKREGGNSGA</sequence>
<dbReference type="InterPro" id="IPR036086">
    <property type="entry name" value="ParB/Sulfiredoxin_sf"/>
</dbReference>
<proteinExistence type="predicted"/>
<gene>
    <name evidence="3" type="ordered locus">Desku_0833</name>
</gene>
<protein>
    <submittedName>
        <fullName evidence="3">ParB domain protein nuclease</fullName>
    </submittedName>
</protein>
<evidence type="ECO:0000313" key="4">
    <source>
        <dbReference type="Proteomes" id="UP000009229"/>
    </source>
</evidence>
<keyword evidence="1" id="KW-0175">Coiled coil</keyword>
<dbReference type="InterPro" id="IPR003115">
    <property type="entry name" value="ParB_N"/>
</dbReference>
<dbReference type="Pfam" id="PF02195">
    <property type="entry name" value="ParB_N"/>
    <property type="match status" value="1"/>
</dbReference>
<dbReference type="EMBL" id="CP002770">
    <property type="protein sequence ID" value="AEG14433.1"/>
    <property type="molecule type" value="Genomic_DNA"/>
</dbReference>
<dbReference type="SUPFAM" id="SSF109709">
    <property type="entry name" value="KorB DNA-binding domain-like"/>
    <property type="match status" value="1"/>
</dbReference>
<name>A0AAU8P935_DESK7</name>
<dbReference type="GO" id="GO:0005694">
    <property type="term" value="C:chromosome"/>
    <property type="evidence" value="ECO:0007669"/>
    <property type="project" value="TreeGrafter"/>
</dbReference>
<dbReference type="SMART" id="SM00470">
    <property type="entry name" value="ParB"/>
    <property type="match status" value="1"/>
</dbReference>
<dbReference type="GO" id="GO:0007059">
    <property type="term" value="P:chromosome segregation"/>
    <property type="evidence" value="ECO:0007669"/>
    <property type="project" value="TreeGrafter"/>
</dbReference>
<dbReference type="InterPro" id="IPR050336">
    <property type="entry name" value="Chromosome_partition/occlusion"/>
</dbReference>
<dbReference type="Gene3D" id="3.90.1530.10">
    <property type="entry name" value="Conserved hypothetical protein from pyrococcus furiosus pfu- 392566-001, ParB domain"/>
    <property type="match status" value="1"/>
</dbReference>
<feature type="coiled-coil region" evidence="1">
    <location>
        <begin position="336"/>
        <end position="384"/>
    </location>
</feature>
<dbReference type="Proteomes" id="UP000009229">
    <property type="component" value="Chromosome"/>
</dbReference>
<feature type="coiled-coil region" evidence="1">
    <location>
        <begin position="192"/>
        <end position="311"/>
    </location>
</feature>
<dbReference type="Gene3D" id="1.10.10.2830">
    <property type="match status" value="1"/>
</dbReference>
<dbReference type="AlphaFoldDB" id="A0AAU8P935"/>
<dbReference type="KEGG" id="dku:Desku_0833"/>
<dbReference type="PANTHER" id="PTHR33375:SF1">
    <property type="entry name" value="CHROMOSOME-PARTITIONING PROTEIN PARB-RELATED"/>
    <property type="match status" value="1"/>
</dbReference>
<dbReference type="SUPFAM" id="SSF110849">
    <property type="entry name" value="ParB/Sulfiredoxin"/>
    <property type="match status" value="1"/>
</dbReference>
<feature type="domain" description="ParB-like N-terminal" evidence="2">
    <location>
        <begin position="2"/>
        <end position="93"/>
    </location>
</feature>